<protein>
    <submittedName>
        <fullName evidence="10">ABC transporter, permease protein</fullName>
    </submittedName>
</protein>
<dbReference type="SUPFAM" id="SSF161098">
    <property type="entry name" value="MetI-like"/>
    <property type="match status" value="1"/>
</dbReference>
<feature type="transmembrane region" description="Helical" evidence="8">
    <location>
        <begin position="235"/>
        <end position="257"/>
    </location>
</feature>
<dbReference type="InterPro" id="IPR045621">
    <property type="entry name" value="BPD_transp_1_N"/>
</dbReference>
<dbReference type="PANTHER" id="PTHR43163:SF6">
    <property type="entry name" value="DIPEPTIDE TRANSPORT SYSTEM PERMEASE PROTEIN DPPB-RELATED"/>
    <property type="match status" value="1"/>
</dbReference>
<comment type="similarity">
    <text evidence="7">Belongs to the binding-protein-dependent transport system permease family. OppBC subfamily.</text>
</comment>
<accession>E8LIR9</accession>
<evidence type="ECO:0000256" key="1">
    <source>
        <dbReference type="ARBA" id="ARBA00004651"/>
    </source>
</evidence>
<dbReference type="Pfam" id="PF19300">
    <property type="entry name" value="BPD_transp_1_N"/>
    <property type="match status" value="1"/>
</dbReference>
<dbReference type="STRING" id="762983.HMPREF9444_00589"/>
<organism evidence="10 11">
    <name type="scientific">Succinatimonas hippei (strain DSM 22608 / JCM 16073 / KCTC 15190 / YIT 12066)</name>
    <dbReference type="NCBI Taxonomy" id="762983"/>
    <lineage>
        <taxon>Bacteria</taxon>
        <taxon>Pseudomonadati</taxon>
        <taxon>Pseudomonadota</taxon>
        <taxon>Gammaproteobacteria</taxon>
        <taxon>Aeromonadales</taxon>
        <taxon>Succinivibrionaceae</taxon>
        <taxon>Succinatimonas</taxon>
    </lineage>
</organism>
<evidence type="ECO:0000313" key="10">
    <source>
        <dbReference type="EMBL" id="EFY07603.1"/>
    </source>
</evidence>
<comment type="subcellular location">
    <subcellularLocation>
        <location evidence="1 8">Cell membrane</location>
        <topology evidence="1 8">Multi-pass membrane protein</topology>
    </subcellularLocation>
</comment>
<keyword evidence="5 8" id="KW-1133">Transmembrane helix</keyword>
<dbReference type="Gene3D" id="1.10.3720.10">
    <property type="entry name" value="MetI-like"/>
    <property type="match status" value="1"/>
</dbReference>
<sequence>MSKKLRYLKITVKNTLAFIVTLLFIASLSFFIIVSLPGDAALNAMLPMGITDTHVINELRQSLGIDLSLPLRFFNWLKAAICFDFGQSFYYASPVSAVLAKAALITLKICFIAAILIVIISLPLGLYCALYPNSLLDKLLHVLAILCLSLPTFILGLICLSIMGAKLKLIGTLPAITFKELLIPAGTLALPMIAYYIRQIRTAVLKEIAQSYIQALIVRGISLNVILLKHVLPRALIALLPLAGISCARLLCGSVIVETVFSINGLGTVALKAVTMRDINLIEAYVIYCSIIFIILNKSVDLLCRRLSRKARGDVNE</sequence>
<keyword evidence="2 8" id="KW-0813">Transport</keyword>
<dbReference type="InterPro" id="IPR000515">
    <property type="entry name" value="MetI-like"/>
</dbReference>
<dbReference type="RefSeq" id="WP_009142807.1">
    <property type="nucleotide sequence ID" value="NZ_GL830964.1"/>
</dbReference>
<evidence type="ECO:0000313" key="11">
    <source>
        <dbReference type="Proteomes" id="UP000018458"/>
    </source>
</evidence>
<evidence type="ECO:0000256" key="8">
    <source>
        <dbReference type="RuleBase" id="RU363032"/>
    </source>
</evidence>
<evidence type="ECO:0000256" key="6">
    <source>
        <dbReference type="ARBA" id="ARBA00023136"/>
    </source>
</evidence>
<dbReference type="eggNOG" id="COG0601">
    <property type="taxonomic scope" value="Bacteria"/>
</dbReference>
<gene>
    <name evidence="10" type="ORF">HMPREF9444_00589</name>
</gene>
<feature type="transmembrane region" description="Helical" evidence="8">
    <location>
        <begin position="12"/>
        <end position="36"/>
    </location>
</feature>
<dbReference type="CDD" id="cd06261">
    <property type="entry name" value="TM_PBP2"/>
    <property type="match status" value="1"/>
</dbReference>
<keyword evidence="3" id="KW-1003">Cell membrane</keyword>
<feature type="domain" description="ABC transmembrane type-1" evidence="9">
    <location>
        <begin position="103"/>
        <end position="304"/>
    </location>
</feature>
<keyword evidence="11" id="KW-1185">Reference proteome</keyword>
<feature type="transmembrane region" description="Helical" evidence="8">
    <location>
        <begin position="104"/>
        <end position="127"/>
    </location>
</feature>
<name>E8LIR9_SUCHY</name>
<reference evidence="10 11" key="1">
    <citation type="submission" date="2011-01" db="EMBL/GenBank/DDBJ databases">
        <authorList>
            <person name="Weinstock G."/>
            <person name="Sodergren E."/>
            <person name="Clifton S."/>
            <person name="Fulton L."/>
            <person name="Fulton B."/>
            <person name="Courtney L."/>
            <person name="Fronick C."/>
            <person name="Harrison M."/>
            <person name="Strong C."/>
            <person name="Farmer C."/>
            <person name="Delahaunty K."/>
            <person name="Markovic C."/>
            <person name="Hall O."/>
            <person name="Minx P."/>
            <person name="Tomlinson C."/>
            <person name="Mitreva M."/>
            <person name="Hou S."/>
            <person name="Chen J."/>
            <person name="Wollam A."/>
            <person name="Pepin K.H."/>
            <person name="Johnson M."/>
            <person name="Bhonagiri V."/>
            <person name="Zhang X."/>
            <person name="Suruliraj S."/>
            <person name="Warren W."/>
            <person name="Chinwalla A."/>
            <person name="Mardis E.R."/>
            <person name="Wilson R.K."/>
        </authorList>
    </citation>
    <scope>NUCLEOTIDE SEQUENCE [LARGE SCALE GENOMIC DNA]</scope>
    <source>
        <strain evidence="11">DSM 22608 / JCM 16073 / KCTC 15190 / YIT 12066</strain>
    </source>
</reference>
<evidence type="ECO:0000256" key="2">
    <source>
        <dbReference type="ARBA" id="ARBA00022448"/>
    </source>
</evidence>
<feature type="transmembrane region" description="Helical" evidence="8">
    <location>
        <begin position="181"/>
        <end position="197"/>
    </location>
</feature>
<dbReference type="InterPro" id="IPR035906">
    <property type="entry name" value="MetI-like_sf"/>
</dbReference>
<dbReference type="Pfam" id="PF00528">
    <property type="entry name" value="BPD_transp_1"/>
    <property type="match status" value="1"/>
</dbReference>
<keyword evidence="4 8" id="KW-0812">Transmembrane</keyword>
<dbReference type="GO" id="GO:0055085">
    <property type="term" value="P:transmembrane transport"/>
    <property type="evidence" value="ECO:0007669"/>
    <property type="project" value="InterPro"/>
</dbReference>
<dbReference type="GO" id="GO:0005886">
    <property type="term" value="C:plasma membrane"/>
    <property type="evidence" value="ECO:0007669"/>
    <property type="project" value="UniProtKB-SubCell"/>
</dbReference>
<evidence type="ECO:0000256" key="7">
    <source>
        <dbReference type="ARBA" id="ARBA00024202"/>
    </source>
</evidence>
<dbReference type="EMBL" id="AEVO01000026">
    <property type="protein sequence ID" value="EFY07603.1"/>
    <property type="molecule type" value="Genomic_DNA"/>
</dbReference>
<feature type="transmembrane region" description="Helical" evidence="8">
    <location>
        <begin position="139"/>
        <end position="160"/>
    </location>
</feature>
<evidence type="ECO:0000256" key="3">
    <source>
        <dbReference type="ARBA" id="ARBA00022475"/>
    </source>
</evidence>
<dbReference type="Proteomes" id="UP000018458">
    <property type="component" value="Unassembled WGS sequence"/>
</dbReference>
<dbReference type="AlphaFoldDB" id="E8LIR9"/>
<dbReference type="PANTHER" id="PTHR43163">
    <property type="entry name" value="DIPEPTIDE TRANSPORT SYSTEM PERMEASE PROTEIN DPPB-RELATED"/>
    <property type="match status" value="1"/>
</dbReference>
<evidence type="ECO:0000256" key="5">
    <source>
        <dbReference type="ARBA" id="ARBA00022989"/>
    </source>
</evidence>
<comment type="caution">
    <text evidence="10">The sequence shown here is derived from an EMBL/GenBank/DDBJ whole genome shotgun (WGS) entry which is preliminary data.</text>
</comment>
<dbReference type="HOGENOM" id="CLU_036879_0_3_6"/>
<dbReference type="OrthoDB" id="9805855at2"/>
<keyword evidence="6 8" id="KW-0472">Membrane</keyword>
<evidence type="ECO:0000256" key="4">
    <source>
        <dbReference type="ARBA" id="ARBA00022692"/>
    </source>
</evidence>
<evidence type="ECO:0000259" key="9">
    <source>
        <dbReference type="PROSITE" id="PS50928"/>
    </source>
</evidence>
<proteinExistence type="inferred from homology"/>
<feature type="transmembrane region" description="Helical" evidence="8">
    <location>
        <begin position="285"/>
        <end position="304"/>
    </location>
</feature>
<dbReference type="PROSITE" id="PS50928">
    <property type="entry name" value="ABC_TM1"/>
    <property type="match status" value="1"/>
</dbReference>